<name>A0A1I1Q1F9_9GAMM</name>
<dbReference type="Gene3D" id="2.60.40.2810">
    <property type="match status" value="1"/>
</dbReference>
<dbReference type="SMART" id="SM00736">
    <property type="entry name" value="CADG"/>
    <property type="match status" value="4"/>
</dbReference>
<evidence type="ECO:0000259" key="1">
    <source>
        <dbReference type="SMART" id="SM00736"/>
    </source>
</evidence>
<dbReference type="PANTHER" id="PTHR34720:SF9">
    <property type="entry name" value="BLR4714 PROTEIN"/>
    <property type="match status" value="1"/>
</dbReference>
<dbReference type="SUPFAM" id="SSF141072">
    <property type="entry name" value="CalX-like"/>
    <property type="match status" value="1"/>
</dbReference>
<dbReference type="OrthoDB" id="5242130at2"/>
<dbReference type="Gene3D" id="2.60.40.10">
    <property type="entry name" value="Immunoglobulins"/>
    <property type="match status" value="5"/>
</dbReference>
<proteinExistence type="predicted"/>
<dbReference type="PANTHER" id="PTHR34720">
    <property type="entry name" value="MICROCYSTIN DEPENDENT PROTEIN"/>
    <property type="match status" value="1"/>
</dbReference>
<keyword evidence="3" id="KW-1185">Reference proteome</keyword>
<dbReference type="Pfam" id="PF17963">
    <property type="entry name" value="Big_9"/>
    <property type="match status" value="5"/>
</dbReference>
<evidence type="ECO:0000313" key="2">
    <source>
        <dbReference type="EMBL" id="SFD15889.1"/>
    </source>
</evidence>
<dbReference type="InterPro" id="IPR038081">
    <property type="entry name" value="CalX-like_sf"/>
</dbReference>
<dbReference type="NCBIfam" id="NF041766">
    <property type="entry name" value="choice_anch_U"/>
    <property type="match status" value="1"/>
</dbReference>
<dbReference type="InterPro" id="IPR015919">
    <property type="entry name" value="Cadherin-like_sf"/>
</dbReference>
<dbReference type="FunFam" id="2.60.40.10:FF:002543">
    <property type="match status" value="3"/>
</dbReference>
<dbReference type="GO" id="GO:0016020">
    <property type="term" value="C:membrane"/>
    <property type="evidence" value="ECO:0007669"/>
    <property type="project" value="InterPro"/>
</dbReference>
<dbReference type="STRING" id="1123010.SAMN02745724_03707"/>
<dbReference type="GO" id="GO:0005509">
    <property type="term" value="F:calcium ion binding"/>
    <property type="evidence" value="ECO:0007669"/>
    <property type="project" value="InterPro"/>
</dbReference>
<dbReference type="InterPro" id="IPR006644">
    <property type="entry name" value="Cadg"/>
</dbReference>
<dbReference type="InterPro" id="IPR013783">
    <property type="entry name" value="Ig-like_fold"/>
</dbReference>
<evidence type="ECO:0000313" key="3">
    <source>
        <dbReference type="Proteomes" id="UP000198862"/>
    </source>
</evidence>
<feature type="domain" description="Dystroglycan-type cadherin-like" evidence="1">
    <location>
        <begin position="2078"/>
        <end position="2168"/>
    </location>
</feature>
<feature type="domain" description="Dystroglycan-type cadherin-like" evidence="1">
    <location>
        <begin position="1986"/>
        <end position="2076"/>
    </location>
</feature>
<feature type="domain" description="Dystroglycan-type cadherin-like" evidence="1">
    <location>
        <begin position="1894"/>
        <end position="1984"/>
    </location>
</feature>
<protein>
    <submittedName>
        <fullName evidence="2">Putative Ig domain-containing protein</fullName>
    </submittedName>
</protein>
<accession>A0A1I1Q1F9</accession>
<dbReference type="EMBL" id="FOLO01000037">
    <property type="protein sequence ID" value="SFD15889.1"/>
    <property type="molecule type" value="Genomic_DNA"/>
</dbReference>
<organism evidence="2 3">
    <name type="scientific">Pseudoalteromonas denitrificans DSM 6059</name>
    <dbReference type="NCBI Taxonomy" id="1123010"/>
    <lineage>
        <taxon>Bacteria</taxon>
        <taxon>Pseudomonadati</taxon>
        <taxon>Pseudomonadota</taxon>
        <taxon>Gammaproteobacteria</taxon>
        <taxon>Alteromonadales</taxon>
        <taxon>Pseudoalteromonadaceae</taxon>
        <taxon>Pseudoalteromonas</taxon>
    </lineage>
</organism>
<gene>
    <name evidence="2" type="ORF">SAMN02745724_03707</name>
</gene>
<dbReference type="Gene3D" id="2.60.40.3440">
    <property type="match status" value="3"/>
</dbReference>
<feature type="domain" description="Dystroglycan-type cadherin-like" evidence="1">
    <location>
        <begin position="1800"/>
        <end position="1892"/>
    </location>
</feature>
<dbReference type="RefSeq" id="WP_091988038.1">
    <property type="nucleotide sequence ID" value="NZ_FOLO01000037.1"/>
</dbReference>
<dbReference type="SUPFAM" id="SSF49313">
    <property type="entry name" value="Cadherin-like"/>
    <property type="match status" value="4"/>
</dbReference>
<dbReference type="NCBIfam" id="NF012211">
    <property type="entry name" value="tand_rpt_95"/>
    <property type="match status" value="4"/>
</dbReference>
<reference evidence="2 3" key="1">
    <citation type="submission" date="2016-10" db="EMBL/GenBank/DDBJ databases">
        <authorList>
            <person name="de Groot N.N."/>
        </authorList>
    </citation>
    <scope>NUCLEOTIDE SEQUENCE [LARGE SCALE GENOMIC DNA]</scope>
    <source>
        <strain evidence="2 3">DSM 6059</strain>
    </source>
</reference>
<dbReference type="InterPro" id="IPR053784">
    <property type="entry name" value="Choice_anch_U_dom"/>
</dbReference>
<dbReference type="Pfam" id="PF05345">
    <property type="entry name" value="He_PIG"/>
    <property type="match status" value="4"/>
</dbReference>
<dbReference type="Proteomes" id="UP000198862">
    <property type="component" value="Unassembled WGS sequence"/>
</dbReference>
<sequence>MSHDNKKVTANKNTVTNVFKALVPFIAIAAPQGNASNRHFSSIRKANKAVVVAKNKNLSTFDISSSKKPTQTIISSDNNPATIKRSVFSAFSNKHSAKKNSNISINDKYSDELLKIISDSTLLTKSINKATLSGDIGQKFFLSCSMPSYATQAICEGNGGTWTNPNNAPVNTLPSAPTVNEDDTNVAVADNINISDSNGDSQTITLTFTGGTGSITTGLSFGAGDGTDDTSMSFSGSIASINTALDTLTFTPTANLAGTSAGAIRMQLNDGKGGADDDTLQFDIVAVNDDPTQTGTFPTDITVAGNVSSNLDFSGLSLADIDSASNNLVMTFTASAGILAASDSGGVIISGSGTSTLTLTGSITNIDTYINTTSNIQYTSAADANGNNAATVTVKINDGGNVGTGGGADIALGSVNVDIPAPQITSATYSEDTKSLVVTGINFITKSGVSNDVDVTKLTLTGEGNSSFTLTNQSANVEITSATSFTVIVGGTDVSSVEALLNSNGTTADDSTTYNLNAADDFISAYTDADTADITNAITVNGWPQPSITSTTYDTNTGILVVTGIDFSANGAANDVTAAHFTFTGEGGVTYTLTNTADVERDSATQFTFTLSATDKAAVNAIVNKEGSTSTGGTTYNIAASDNFISAVTLGNTADNSNAITVSNVAIPTIVSTTYDGSAGIFVVTGTNIPNISGATNDIDASKFTFTGEDANTYTLVGTSDVERTSPTSFSLTLDATDKAQVQKLINKAGASTTGGVTYNLAGAEDWALGADAAVNVVDSSNNGVIVSNVPVPAVTSATYNEDTKALVITGVNFAALGGANNDIDVRKFTFTGQAGSTFTLTGQSANVDITSVTSFTVTIGGTDVANVEALLNVNGSKANDNTTYNLSVADDFNAANTDGNTADTINALMVSGWPQPSVSSTTYDANTGVLVVTGIDFSANGSGFDVDASTITFTGEDGVTYTLTDTSDVNIDSSSQFTITLSATDKAAINALLNNNGTSLTGGANYNISFADNFMSGVTIGDTSDASGNGIIVSNVAAPIISSTAYNATTGVLVITGANISNVTGSANDIDASKFTFTGEGATTYTLVGTPDVERTSDISFSLTLDATDKAAVQKLINKNGTSSTSGTTYNIAAAEDWAKGAGASVNVVDATNAMNVSNIVSPSITSATYNSNTGALSVTGINLLQKSGAINDIDLSTLTLTGEAGGTYTLTTATDVDLTNATSFSATLSGSDKTQVDLLLHINGAQSDDSTSYNLAAADDWNTGADPAVNIVDTTNTVTVNGWPVPNITSSTYDEKSGVLVVTGENFSVNGGGFDIDASKLTFTGQANATYTLTDTSDVNITNATSFSLTLSTADITNIKAILNKNGTSSVDAINYNLSVADNFLTAITQGNTSDSTASITVNKVAPKVTTPNSALQINAANQIISGTYSTNGISIGLYLDANNDGISDGGAALATDNVAGGNWSMSASLVDDTVFNYVVIADFSNANESAHINVPTITEDSTAPTGYSATIQSNITASNASALAFTFAGAEVGTTYNYTITSSAGGGTITGTGTISTATDKISNIDVSSLNDGTLTLSVTLTDLASNAGNAVSDTTIKNIIPPNVAPVITQGSSVTVNMSEDNSPTAFSLSLSASDGNGDALTWSVSNAASNGVANVSGSGTSSNVSYVPKSDFSGTDSFVIQVNDANGGTDSIIVNVTVIAVNDLPTGAVLILGEAKEKSTLTASNTLVDKEGLGTISYTWKRGNISVSTANSYILTSDDIGSLMTVIASYTDGKGSVETVTSSSFGPIVNVNDAPVINGSAITKVNQDSAYSFTPTASDVDKDKLTFSIANKPSWASFDASTGSLTGTPDNTHIGATTNIVISVSDGIETISLSAFNIEVVNVNDAPVISGSAITKVNQDTAYSFTPTASDVDKDKLTFSIANKPSWASFDTSTGSLTGTPDITHVGTTSNIVISVSDGIETTSLSAFNIEVIKINQAPVITGVPITKVNQDVSYRFTPAASDLDKDKLTFSIANKPSWANFNTLTGALTGTPNENHIGLTNNIVIAVSDSIETTSLSAFSIEVVNINDAPVISGSPITKVNQDASYRFIPTASDVDGDNLTFSISNKPSWASFNVATGELTGTPNSDNLGSTNNIVITVSDGEKSTSLAAFSIEVINKNEAPITQTGVIELNEDESKSVNFIASDINQDELTFIIVTQPSFGAVSQLNNIWTYTPEANFTGDDNFTFKVNDGELDSNISTVSIHVLPINDKPLAQDDVYTLAVNNEGRYELDVMSNDADIDGDELSIIGASASVGTVLVENNKLIYQAIEGNISDINFEYIIQDVSQETSTANVSLTIEQNDDAALPNIIVPQDIEINAQGLFTKVDLGVATATNKNGDPIAVSLIDNNTVFEPGEHIVYWQASDSENNTSVKSQKVTVKPIISIEKDAQTAEGTNQRVSVYLNGQSPQYPVTISYSISGTSDLNDHDLIGGEITIEQGLEGVIAFNVFEDGLSEGNETLVINLNTNQNLGNNAAHILTIVEENVAPVIEVQVSQMNEVRSLVINNEEVVNIKASVTDANPNDNHTITWTSGHEGIVNTSSIDSEFIFNAQGLAPAVYQITVTAMDDANIPLETRETVYIEVIQQLAQLGSEDTDGDLIPDNQEGYSDSDNDGIPDYLDAISECNVMQEQLHSSDQYLVEGEPGVCLRKGSTVASNETGGVQLLESELPSDETSKNIGGLFDFIATGLPQQGQNYTIVFPQVLPIPQGAIYRKFKNGVWVNFVEDENNIISSAAGEAGYCPPPGQSGWTTGLTEGHWCVQLVIEDGGANDDDGIKNGTIVDPGGVAVILDNNNLPTANPDSITMSWNENIIIDVLVNDTDTDNDELKISSATADFGTVTVENNKLVYQSLNDFFGLATIQYSISDNNGGTAHSTVEVNVVSNMAPVANDDVASTKDTMPINIAVLENDTDIDGDFLTITEALAEFGNVVINTDQTLTYTPKLGFAGLDTISYKMTDGKNETVSAKVTVTVELNEPTSVKRKNSSGTMSNLLILISLLMLRRKKVRMK</sequence>
<dbReference type="Gene3D" id="2.60.40.2700">
    <property type="match status" value="1"/>
</dbReference>